<name>A0A4S8LAH4_DENBC</name>
<evidence type="ECO:0000256" key="1">
    <source>
        <dbReference type="SAM" id="MobiDB-lite"/>
    </source>
</evidence>
<dbReference type="Gene3D" id="4.10.950.10">
    <property type="entry name" value="Ribosomal protein L2, domain 3"/>
    <property type="match status" value="1"/>
</dbReference>
<reference evidence="2 3" key="1">
    <citation type="journal article" date="2019" name="Nat. Ecol. Evol.">
        <title>Megaphylogeny resolves global patterns of mushroom evolution.</title>
        <authorList>
            <person name="Varga T."/>
            <person name="Krizsan K."/>
            <person name="Foldi C."/>
            <person name="Dima B."/>
            <person name="Sanchez-Garcia M."/>
            <person name="Sanchez-Ramirez S."/>
            <person name="Szollosi G.J."/>
            <person name="Szarkandi J.G."/>
            <person name="Papp V."/>
            <person name="Albert L."/>
            <person name="Andreopoulos W."/>
            <person name="Angelini C."/>
            <person name="Antonin V."/>
            <person name="Barry K.W."/>
            <person name="Bougher N.L."/>
            <person name="Buchanan P."/>
            <person name="Buyck B."/>
            <person name="Bense V."/>
            <person name="Catcheside P."/>
            <person name="Chovatia M."/>
            <person name="Cooper J."/>
            <person name="Damon W."/>
            <person name="Desjardin D."/>
            <person name="Finy P."/>
            <person name="Geml J."/>
            <person name="Haridas S."/>
            <person name="Hughes K."/>
            <person name="Justo A."/>
            <person name="Karasinski D."/>
            <person name="Kautmanova I."/>
            <person name="Kiss B."/>
            <person name="Kocsube S."/>
            <person name="Kotiranta H."/>
            <person name="LaButti K.M."/>
            <person name="Lechner B.E."/>
            <person name="Liimatainen K."/>
            <person name="Lipzen A."/>
            <person name="Lukacs Z."/>
            <person name="Mihaltcheva S."/>
            <person name="Morgado L.N."/>
            <person name="Niskanen T."/>
            <person name="Noordeloos M.E."/>
            <person name="Ohm R.A."/>
            <person name="Ortiz-Santana B."/>
            <person name="Ovrebo C."/>
            <person name="Racz N."/>
            <person name="Riley R."/>
            <person name="Savchenko A."/>
            <person name="Shiryaev A."/>
            <person name="Soop K."/>
            <person name="Spirin V."/>
            <person name="Szebenyi C."/>
            <person name="Tomsovsky M."/>
            <person name="Tulloss R.E."/>
            <person name="Uehling J."/>
            <person name="Grigoriev I.V."/>
            <person name="Vagvolgyi C."/>
            <person name="Papp T."/>
            <person name="Martin F.M."/>
            <person name="Miettinen O."/>
            <person name="Hibbett D.S."/>
            <person name="Nagy L.G."/>
        </authorList>
    </citation>
    <scope>NUCLEOTIDE SEQUENCE [LARGE SCALE GENOMIC DNA]</scope>
    <source>
        <strain evidence="2 3">CBS 962.96</strain>
    </source>
</reference>
<dbReference type="Proteomes" id="UP000297245">
    <property type="component" value="Unassembled WGS sequence"/>
</dbReference>
<accession>A0A4S8LAH4</accession>
<dbReference type="AlphaFoldDB" id="A0A4S8LAH4"/>
<sequence length="241" mass="26353">MTFVSSSPSPSSPPTLPAGLQSLTTLGPAPLCTNYDPNTGRASTSPSNLAAAFGALLASELSHEVAMFHLQTATPFFGPPLSFTPHKHHSRTSRLVSSLPPSVTALLTGERRKVRVGGRLGRVWAWIWMFGPVAQVTMDSCHERGLGGRTVIPPCKEIIHDARYFLNGPKTSVVVFRNLYRFELRKEASIATESLGPHFSSTFKAKRYNWPCTRDIAVNLVDRPHGNHQHIGKATIIFGRS</sequence>
<feature type="region of interest" description="Disordered" evidence="1">
    <location>
        <begin position="1"/>
        <end position="23"/>
    </location>
</feature>
<keyword evidence="3" id="KW-1185">Reference proteome</keyword>
<dbReference type="InterPro" id="IPR014726">
    <property type="entry name" value="Ribosomal_uL2_dom3"/>
</dbReference>
<evidence type="ECO:0000313" key="2">
    <source>
        <dbReference type="EMBL" id="THU85601.1"/>
    </source>
</evidence>
<evidence type="ECO:0000313" key="3">
    <source>
        <dbReference type="Proteomes" id="UP000297245"/>
    </source>
</evidence>
<gene>
    <name evidence="2" type="ORF">K435DRAFT_869108</name>
</gene>
<dbReference type="EMBL" id="ML179538">
    <property type="protein sequence ID" value="THU85601.1"/>
    <property type="molecule type" value="Genomic_DNA"/>
</dbReference>
<proteinExistence type="predicted"/>
<organism evidence="2 3">
    <name type="scientific">Dendrothele bispora (strain CBS 962.96)</name>
    <dbReference type="NCBI Taxonomy" id="1314807"/>
    <lineage>
        <taxon>Eukaryota</taxon>
        <taxon>Fungi</taxon>
        <taxon>Dikarya</taxon>
        <taxon>Basidiomycota</taxon>
        <taxon>Agaricomycotina</taxon>
        <taxon>Agaricomycetes</taxon>
        <taxon>Agaricomycetidae</taxon>
        <taxon>Agaricales</taxon>
        <taxon>Agaricales incertae sedis</taxon>
        <taxon>Dendrothele</taxon>
    </lineage>
</organism>
<protein>
    <submittedName>
        <fullName evidence="2">Uncharacterized protein</fullName>
    </submittedName>
</protein>